<dbReference type="PANTHER" id="PTHR30151:SF20">
    <property type="entry name" value="ABC TRANSPORTER PERMEASE PROTEIN HI_0355-RELATED"/>
    <property type="match status" value="1"/>
</dbReference>
<dbReference type="RefSeq" id="WP_008594620.1">
    <property type="nucleotide sequence ID" value="NZ_AMRM01000004.1"/>
</dbReference>
<dbReference type="PANTHER" id="PTHR30151">
    <property type="entry name" value="ALKANE SULFONATE ABC TRANSPORTER-RELATED, MEMBRANE SUBUNIT"/>
    <property type="match status" value="1"/>
</dbReference>
<evidence type="ECO:0000313" key="10">
    <source>
        <dbReference type="EMBL" id="EKF19988.1"/>
    </source>
</evidence>
<feature type="transmembrane region" description="Helical" evidence="7">
    <location>
        <begin position="155"/>
        <end position="174"/>
    </location>
</feature>
<dbReference type="PATRIC" id="fig|391937.3.peg.893"/>
<keyword evidence="6 7" id="KW-0472">Membrane</keyword>
<feature type="transmembrane region" description="Helical" evidence="7">
    <location>
        <begin position="249"/>
        <end position="272"/>
    </location>
</feature>
<feature type="transmembrane region" description="Helical" evidence="7">
    <location>
        <begin position="195"/>
        <end position="216"/>
    </location>
</feature>
<dbReference type="PROSITE" id="PS50928">
    <property type="entry name" value="ABC_TM1"/>
    <property type="match status" value="1"/>
</dbReference>
<evidence type="ECO:0000256" key="8">
    <source>
        <dbReference type="SAM" id="MobiDB-lite"/>
    </source>
</evidence>
<evidence type="ECO:0000259" key="9">
    <source>
        <dbReference type="PROSITE" id="PS50928"/>
    </source>
</evidence>
<accession>K2N784</accession>
<evidence type="ECO:0000313" key="11">
    <source>
        <dbReference type="Proteomes" id="UP000006786"/>
    </source>
</evidence>
<keyword evidence="4 7" id="KW-0812">Transmembrane</keyword>
<organism evidence="10 11">
    <name type="scientific">Nitratireductor pacificus pht-3B</name>
    <dbReference type="NCBI Taxonomy" id="391937"/>
    <lineage>
        <taxon>Bacteria</taxon>
        <taxon>Pseudomonadati</taxon>
        <taxon>Pseudomonadota</taxon>
        <taxon>Alphaproteobacteria</taxon>
        <taxon>Hyphomicrobiales</taxon>
        <taxon>Phyllobacteriaceae</taxon>
        <taxon>Nitratireductor</taxon>
    </lineage>
</organism>
<evidence type="ECO:0000256" key="3">
    <source>
        <dbReference type="ARBA" id="ARBA00022475"/>
    </source>
</evidence>
<comment type="subcellular location">
    <subcellularLocation>
        <location evidence="1 7">Cell membrane</location>
        <topology evidence="1 7">Multi-pass membrane protein</topology>
    </subcellularLocation>
</comment>
<protein>
    <submittedName>
        <fullName evidence="10">Binding-protein-dependent transport system inner membrane protein</fullName>
    </submittedName>
</protein>
<evidence type="ECO:0000256" key="1">
    <source>
        <dbReference type="ARBA" id="ARBA00004651"/>
    </source>
</evidence>
<dbReference type="GO" id="GO:0005886">
    <property type="term" value="C:plasma membrane"/>
    <property type="evidence" value="ECO:0007669"/>
    <property type="project" value="UniProtKB-SubCell"/>
</dbReference>
<feature type="region of interest" description="Disordered" evidence="8">
    <location>
        <begin position="1"/>
        <end position="28"/>
    </location>
</feature>
<dbReference type="InterPro" id="IPR000515">
    <property type="entry name" value="MetI-like"/>
</dbReference>
<evidence type="ECO:0000256" key="6">
    <source>
        <dbReference type="ARBA" id="ARBA00023136"/>
    </source>
</evidence>
<feature type="domain" description="ABC transmembrane type-1" evidence="9">
    <location>
        <begin position="89"/>
        <end position="273"/>
    </location>
</feature>
<feature type="compositionally biased region" description="Basic and acidic residues" evidence="8">
    <location>
        <begin position="12"/>
        <end position="28"/>
    </location>
</feature>
<feature type="transmembrane region" description="Helical" evidence="7">
    <location>
        <begin position="86"/>
        <end position="115"/>
    </location>
</feature>
<evidence type="ECO:0000256" key="4">
    <source>
        <dbReference type="ARBA" id="ARBA00022692"/>
    </source>
</evidence>
<dbReference type="STRING" id="391937.NA2_04331"/>
<dbReference type="SUPFAM" id="SSF161098">
    <property type="entry name" value="MetI-like"/>
    <property type="match status" value="1"/>
</dbReference>
<dbReference type="Proteomes" id="UP000006786">
    <property type="component" value="Unassembled WGS sequence"/>
</dbReference>
<dbReference type="eggNOG" id="COG0600">
    <property type="taxonomic scope" value="Bacteria"/>
</dbReference>
<comment type="similarity">
    <text evidence="7">Belongs to the binding-protein-dependent transport system permease family.</text>
</comment>
<reference evidence="10 11" key="1">
    <citation type="journal article" date="2012" name="J. Bacteriol.">
        <title>Genome Sequence of Nitratireductor pacificus Type Strain pht-3B.</title>
        <authorList>
            <person name="Lai Q."/>
            <person name="Li G."/>
            <person name="Shao Z."/>
        </authorList>
    </citation>
    <scope>NUCLEOTIDE SEQUENCE [LARGE SCALE GENOMIC DNA]</scope>
    <source>
        <strain evidence="11">pht-3B</strain>
    </source>
</reference>
<dbReference type="EMBL" id="AMRM01000004">
    <property type="protein sequence ID" value="EKF19988.1"/>
    <property type="molecule type" value="Genomic_DNA"/>
</dbReference>
<evidence type="ECO:0000256" key="2">
    <source>
        <dbReference type="ARBA" id="ARBA00022448"/>
    </source>
</evidence>
<sequence length="290" mass="31994">MTNAEIGYAPASDEKVAEDRKRRMDKARQARTRERVKLNLIRLLMIGGFFALWEFASGRLIAPFFISAPSAIFRRLGGWIWSGDIFYHMGITATEACAGLLLGSVFGIVVGTILGRRPFLARLLDPIITTFYSLPKVALAPLFILWIGIGMDMKITFTAAIVFFLVFLNTYTGVRNVSRELISILYLMGANEMQVLRRVVLPSAITWVFAGLRISVPYSLIGAIVGELMASNKGLGALLVRAQGEFDTAGVFAALVAIMVLAVIFNTAVRLLERRLMPWKSAEQELEGAV</sequence>
<dbReference type="AlphaFoldDB" id="K2N784"/>
<keyword evidence="5 7" id="KW-1133">Transmembrane helix</keyword>
<dbReference type="Pfam" id="PF00528">
    <property type="entry name" value="BPD_transp_1"/>
    <property type="match status" value="1"/>
</dbReference>
<feature type="transmembrane region" description="Helical" evidence="7">
    <location>
        <begin position="127"/>
        <end position="149"/>
    </location>
</feature>
<dbReference type="Gene3D" id="1.10.3720.10">
    <property type="entry name" value="MetI-like"/>
    <property type="match status" value="1"/>
</dbReference>
<keyword evidence="2 7" id="KW-0813">Transport</keyword>
<gene>
    <name evidence="10" type="ORF">NA2_04331</name>
</gene>
<keyword evidence="3" id="KW-1003">Cell membrane</keyword>
<evidence type="ECO:0000256" key="5">
    <source>
        <dbReference type="ARBA" id="ARBA00022989"/>
    </source>
</evidence>
<keyword evidence="11" id="KW-1185">Reference proteome</keyword>
<dbReference type="InterPro" id="IPR035906">
    <property type="entry name" value="MetI-like_sf"/>
</dbReference>
<evidence type="ECO:0000256" key="7">
    <source>
        <dbReference type="RuleBase" id="RU363032"/>
    </source>
</evidence>
<feature type="transmembrane region" description="Helical" evidence="7">
    <location>
        <begin position="40"/>
        <end position="66"/>
    </location>
</feature>
<comment type="caution">
    <text evidence="10">The sequence shown here is derived from an EMBL/GenBank/DDBJ whole genome shotgun (WGS) entry which is preliminary data.</text>
</comment>
<dbReference type="CDD" id="cd06261">
    <property type="entry name" value="TM_PBP2"/>
    <property type="match status" value="1"/>
</dbReference>
<dbReference type="GO" id="GO:0055085">
    <property type="term" value="P:transmembrane transport"/>
    <property type="evidence" value="ECO:0007669"/>
    <property type="project" value="InterPro"/>
</dbReference>
<name>K2N784_9HYPH</name>
<proteinExistence type="inferred from homology"/>